<comment type="caution">
    <text evidence="1">The sequence shown here is derived from an EMBL/GenBank/DDBJ whole genome shotgun (WGS) entry which is preliminary data.</text>
</comment>
<protein>
    <recommendedName>
        <fullName evidence="3">Lipoprotein</fullName>
    </recommendedName>
</protein>
<evidence type="ECO:0000313" key="1">
    <source>
        <dbReference type="EMBL" id="GJJ09049.1"/>
    </source>
</evidence>
<reference evidence="1" key="1">
    <citation type="submission" date="2021-10" db="EMBL/GenBank/DDBJ databases">
        <title>De novo Genome Assembly of Clathrus columnatus (Basidiomycota, Fungi) Using Illumina and Nanopore Sequence Data.</title>
        <authorList>
            <person name="Ogiso-Tanaka E."/>
            <person name="Itagaki H."/>
            <person name="Hosoya T."/>
            <person name="Hosaka K."/>
        </authorList>
    </citation>
    <scope>NUCLEOTIDE SEQUENCE</scope>
    <source>
        <strain evidence="1">MO-923</strain>
    </source>
</reference>
<dbReference type="EMBL" id="BPWL01000004">
    <property type="protein sequence ID" value="GJJ09049.1"/>
    <property type="molecule type" value="Genomic_DNA"/>
</dbReference>
<accession>A0AAV5A731</accession>
<organism evidence="1 2">
    <name type="scientific">Clathrus columnatus</name>
    <dbReference type="NCBI Taxonomy" id="1419009"/>
    <lineage>
        <taxon>Eukaryota</taxon>
        <taxon>Fungi</taxon>
        <taxon>Dikarya</taxon>
        <taxon>Basidiomycota</taxon>
        <taxon>Agaricomycotina</taxon>
        <taxon>Agaricomycetes</taxon>
        <taxon>Phallomycetidae</taxon>
        <taxon>Phallales</taxon>
        <taxon>Clathraceae</taxon>
        <taxon>Clathrus</taxon>
    </lineage>
</organism>
<dbReference type="Proteomes" id="UP001050691">
    <property type="component" value="Unassembled WGS sequence"/>
</dbReference>
<evidence type="ECO:0008006" key="3">
    <source>
        <dbReference type="Google" id="ProtNLM"/>
    </source>
</evidence>
<evidence type="ECO:0000313" key="2">
    <source>
        <dbReference type="Proteomes" id="UP001050691"/>
    </source>
</evidence>
<proteinExistence type="predicted"/>
<name>A0AAV5A731_9AGAM</name>
<gene>
    <name evidence="1" type="ORF">Clacol_003271</name>
</gene>
<keyword evidence="2" id="KW-1185">Reference proteome</keyword>
<dbReference type="AlphaFoldDB" id="A0AAV5A731"/>
<sequence length="104" mass="11490">MSVTINSSASKKDLKEVSQYLDNIDTSKVEQVYGVGQYKPWHGDGKSQSQTNITFQTKSQETTGKPITYVTIVAKKGKTDAYVTYTSTTWDSAKTIIDAMIKAL</sequence>